<accession>A0ABM9AKF2</accession>
<gene>
    <name evidence="2" type="ORF">EMA8858_00324</name>
</gene>
<evidence type="ECO:0000313" key="2">
    <source>
        <dbReference type="EMBL" id="CAH0994215.1"/>
    </source>
</evidence>
<comment type="caution">
    <text evidence="2">The sequence shown here is derived from an EMBL/GenBank/DDBJ whole genome shotgun (WGS) entry which is preliminary data.</text>
</comment>
<keyword evidence="1" id="KW-0732">Signal</keyword>
<dbReference type="RefSeq" id="WP_238803966.1">
    <property type="nucleotide sequence ID" value="NZ_CAKLPY010000001.1"/>
</dbReference>
<sequence length="238" mass="26862">MKTRRYLLLLSCLLLGSSFILLPDWPNLDILKDYPKVGETCSIDGKSNATANKKAQNRLKNRYRMPVNNVFEEMTIQDIIDLPSGTKVIKPPLNSPNHSRAVSVIGFVKDVNFGGTKGESCNCGATDRGMVDTHIDLVLDGNDTDETGKNLIVAEVTFRTQILAQNGLLASNIGNKWTKKNLRDRLLGRRVKFSGWLFYDYDHHGETWVVDPDNTFDRNNWRATAWEIHPVMAIEVLN</sequence>
<proteinExistence type="predicted"/>
<name>A0ABM9AKF2_9BACT</name>
<dbReference type="Proteomes" id="UP000837932">
    <property type="component" value="Unassembled WGS sequence"/>
</dbReference>
<evidence type="ECO:0000313" key="3">
    <source>
        <dbReference type="Proteomes" id="UP000837932"/>
    </source>
</evidence>
<feature type="signal peptide" evidence="1">
    <location>
        <begin position="1"/>
        <end position="22"/>
    </location>
</feature>
<reference evidence="2" key="1">
    <citation type="submission" date="2021-12" db="EMBL/GenBank/DDBJ databases">
        <authorList>
            <person name="Rodrigo-Torres L."/>
            <person name="Arahal R. D."/>
            <person name="Lucena T."/>
        </authorList>
    </citation>
    <scope>NUCLEOTIDE SEQUENCE</scope>
    <source>
        <strain evidence="2">CECT 8858</strain>
    </source>
</reference>
<evidence type="ECO:0000256" key="1">
    <source>
        <dbReference type="SAM" id="SignalP"/>
    </source>
</evidence>
<feature type="chain" id="PRO_5046923300" evidence="1">
    <location>
        <begin position="23"/>
        <end position="238"/>
    </location>
</feature>
<organism evidence="2 3">
    <name type="scientific">Emticicia aquatica</name>
    <dbReference type="NCBI Taxonomy" id="1681835"/>
    <lineage>
        <taxon>Bacteria</taxon>
        <taxon>Pseudomonadati</taxon>
        <taxon>Bacteroidota</taxon>
        <taxon>Cytophagia</taxon>
        <taxon>Cytophagales</taxon>
        <taxon>Leadbetterellaceae</taxon>
        <taxon>Emticicia</taxon>
    </lineage>
</organism>
<protein>
    <submittedName>
        <fullName evidence="2">Uncharacterized protein</fullName>
    </submittedName>
</protein>
<keyword evidence="3" id="KW-1185">Reference proteome</keyword>
<dbReference type="EMBL" id="CAKLPY010000001">
    <property type="protein sequence ID" value="CAH0994215.1"/>
    <property type="molecule type" value="Genomic_DNA"/>
</dbReference>